<evidence type="ECO:0000313" key="1">
    <source>
        <dbReference type="EMBL" id="UUX33815.1"/>
    </source>
</evidence>
<keyword evidence="2" id="KW-1185">Reference proteome</keyword>
<reference evidence="1 2" key="1">
    <citation type="submission" date="2022-08" db="EMBL/GenBank/DDBJ databases">
        <title>Aerococcaceae sp. nov isolated from spoiled eye mask.</title>
        <authorList>
            <person name="Zhou G."/>
            <person name="Xie X.-B."/>
            <person name="Shi Q.-S."/>
            <person name="Wang Y.-S."/>
            <person name="Wen X."/>
            <person name="Peng H."/>
            <person name="Yang X.-J."/>
            <person name="Tao H.-B."/>
            <person name="Huang X.-M."/>
        </authorList>
    </citation>
    <scope>NUCLEOTIDE SEQUENCE [LARGE SCALE GENOMIC DNA]</scope>
    <source>
        <strain evidence="2">DM20194951</strain>
    </source>
</reference>
<dbReference type="EMBL" id="CP102453">
    <property type="protein sequence ID" value="UUX33815.1"/>
    <property type="molecule type" value="Genomic_DNA"/>
</dbReference>
<dbReference type="Proteomes" id="UP001315967">
    <property type="component" value="Chromosome"/>
</dbReference>
<proteinExistence type="predicted"/>
<sequence>MRQSFQKMVSKILLVVVVLMGFVHVPSIKAHNTADGFINQLDLEQTIDANIPTNDLEYLISELKKLNQLDNYRIDYMLTNNRNNKRMTHLVLYGDEEENIEATFNFYNDNFYPNSYQLQLLGFNNFELAYINQFGFLDSLAFFNKPHFPFDFDESLTEYQDYMLEVEVINRNNLDSPLLEQLLLLPDFDKLSQVSPSMVHRIDDYYILNLERLEIPDLLMRGHDLLNQKINSSITVNNNSSNSQLYDVVLSNSLDLSVQNRGLDFELNYETQLSDDLLPSYYYPEEYNSVNRVNTELYVKTSDIIDKITNVRITYNERTQRFHITLLGITENFNLNLFTSDSANFRSYEFQIDYIIQPSDYQLAELDDFQRMSEKEFNFILTNKINEVE</sequence>
<organism evidence="1 2">
    <name type="scientific">Fundicoccus culcitae</name>
    <dbReference type="NCBI Taxonomy" id="2969821"/>
    <lineage>
        <taxon>Bacteria</taxon>
        <taxon>Bacillati</taxon>
        <taxon>Bacillota</taxon>
        <taxon>Bacilli</taxon>
        <taxon>Lactobacillales</taxon>
        <taxon>Aerococcaceae</taxon>
        <taxon>Fundicoccus</taxon>
    </lineage>
</organism>
<gene>
    <name evidence="1" type="ORF">NRE15_13135</name>
</gene>
<protein>
    <recommendedName>
        <fullName evidence="3">MucBP domain-containing protein</fullName>
    </recommendedName>
</protein>
<accession>A0ABY5P5R1</accession>
<dbReference type="RefSeq" id="WP_313793317.1">
    <property type="nucleotide sequence ID" value="NZ_CP102453.1"/>
</dbReference>
<evidence type="ECO:0000313" key="2">
    <source>
        <dbReference type="Proteomes" id="UP001315967"/>
    </source>
</evidence>
<evidence type="ECO:0008006" key="3">
    <source>
        <dbReference type="Google" id="ProtNLM"/>
    </source>
</evidence>
<name>A0ABY5P5R1_9LACT</name>